<dbReference type="SUPFAM" id="SSF51735">
    <property type="entry name" value="NAD(P)-binding Rossmann-fold domains"/>
    <property type="match status" value="1"/>
</dbReference>
<dbReference type="GO" id="GO:0016491">
    <property type="term" value="F:oxidoreductase activity"/>
    <property type="evidence" value="ECO:0007669"/>
    <property type="project" value="UniProtKB-KW"/>
</dbReference>
<proteinExistence type="inferred from homology"/>
<evidence type="ECO:0000256" key="2">
    <source>
        <dbReference type="ARBA" id="ARBA00022857"/>
    </source>
</evidence>
<evidence type="ECO:0000313" key="4">
    <source>
        <dbReference type="EMBL" id="PPQ90792.1"/>
    </source>
</evidence>
<protein>
    <submittedName>
        <fullName evidence="4">Uncharacterized protein</fullName>
    </submittedName>
</protein>
<dbReference type="PANTHER" id="PTHR43477">
    <property type="entry name" value="DIHYDROANTICAPSIN 7-DEHYDROGENASE"/>
    <property type="match status" value="1"/>
</dbReference>
<dbReference type="STRING" id="93625.A0A409XJ54"/>
<accession>A0A409XJ54</accession>
<evidence type="ECO:0000256" key="3">
    <source>
        <dbReference type="ARBA" id="ARBA00023002"/>
    </source>
</evidence>
<keyword evidence="2" id="KW-0521">NADP</keyword>
<comment type="caution">
    <text evidence="4">The sequence shown here is derived from an EMBL/GenBank/DDBJ whole genome shotgun (WGS) entry which is preliminary data.</text>
</comment>
<dbReference type="Gene3D" id="3.40.50.720">
    <property type="entry name" value="NAD(P)-binding Rossmann-like Domain"/>
    <property type="match status" value="1"/>
</dbReference>
<comment type="similarity">
    <text evidence="1">Belongs to the short-chain dehydrogenases/reductases (SDR) family.</text>
</comment>
<evidence type="ECO:0000313" key="5">
    <source>
        <dbReference type="Proteomes" id="UP000283269"/>
    </source>
</evidence>
<dbReference type="InterPro" id="IPR057571">
    <property type="entry name" value="SDR_PhqE-like"/>
</dbReference>
<sequence length="233" mass="24345">MASLQNKTVVVVGGSSGIGFAVALAALQSLASAVIIASSNQARVSEAVERLKSHKLPGEVRGEVLDAKDSEAVKVFADGLGTVDHIVWTSGDVPGGSTGQPAFPFSNVESVEQGQAVFSVRFWGPFILAKHAKFHPGGSMTLTAGLAGLRPRPGSPLASSVTTALDGLTRGLAVDLAPVRVNLINPGIIDTEILDKLMGDKKETVVKVFIDKTILKRSGEPSEIAEAYLFLMK</sequence>
<dbReference type="Pfam" id="PF23441">
    <property type="entry name" value="SDR"/>
    <property type="match status" value="1"/>
</dbReference>
<keyword evidence="3" id="KW-0560">Oxidoreductase</keyword>
<reference evidence="4 5" key="1">
    <citation type="journal article" date="2018" name="Evol. Lett.">
        <title>Horizontal gene cluster transfer increased hallucinogenic mushroom diversity.</title>
        <authorList>
            <person name="Reynolds H.T."/>
            <person name="Vijayakumar V."/>
            <person name="Gluck-Thaler E."/>
            <person name="Korotkin H.B."/>
            <person name="Matheny P.B."/>
            <person name="Slot J.C."/>
        </authorList>
    </citation>
    <scope>NUCLEOTIDE SEQUENCE [LARGE SCALE GENOMIC DNA]</scope>
    <source>
        <strain evidence="4 5">2631</strain>
    </source>
</reference>
<dbReference type="PANTHER" id="PTHR43477:SF1">
    <property type="entry name" value="DIHYDROANTICAPSIN 7-DEHYDROGENASE"/>
    <property type="match status" value="1"/>
</dbReference>
<dbReference type="InterPro" id="IPR002347">
    <property type="entry name" value="SDR_fam"/>
</dbReference>
<dbReference type="InterPro" id="IPR051122">
    <property type="entry name" value="SDR_DHRS6-like"/>
</dbReference>
<gene>
    <name evidence="4" type="ORF">CVT25_012621</name>
</gene>
<dbReference type="InParanoid" id="A0A409XJ54"/>
<dbReference type="CDD" id="cd05233">
    <property type="entry name" value="SDR_c"/>
    <property type="match status" value="1"/>
</dbReference>
<name>A0A409XJ54_PSICY</name>
<dbReference type="Proteomes" id="UP000283269">
    <property type="component" value="Unassembled WGS sequence"/>
</dbReference>
<dbReference type="AlphaFoldDB" id="A0A409XJ54"/>
<dbReference type="InterPro" id="IPR036291">
    <property type="entry name" value="NAD(P)-bd_dom_sf"/>
</dbReference>
<organism evidence="4 5">
    <name type="scientific">Psilocybe cyanescens</name>
    <dbReference type="NCBI Taxonomy" id="93625"/>
    <lineage>
        <taxon>Eukaryota</taxon>
        <taxon>Fungi</taxon>
        <taxon>Dikarya</taxon>
        <taxon>Basidiomycota</taxon>
        <taxon>Agaricomycotina</taxon>
        <taxon>Agaricomycetes</taxon>
        <taxon>Agaricomycetidae</taxon>
        <taxon>Agaricales</taxon>
        <taxon>Agaricineae</taxon>
        <taxon>Strophariaceae</taxon>
        <taxon>Psilocybe</taxon>
    </lineage>
</organism>
<dbReference type="EMBL" id="NHYD01001543">
    <property type="protein sequence ID" value="PPQ90792.1"/>
    <property type="molecule type" value="Genomic_DNA"/>
</dbReference>
<evidence type="ECO:0000256" key="1">
    <source>
        <dbReference type="ARBA" id="ARBA00006484"/>
    </source>
</evidence>
<dbReference type="OrthoDB" id="294295at2759"/>
<keyword evidence="5" id="KW-1185">Reference proteome</keyword>
<dbReference type="PRINTS" id="PR00081">
    <property type="entry name" value="GDHRDH"/>
</dbReference>